<dbReference type="GO" id="GO:0032259">
    <property type="term" value="P:methylation"/>
    <property type="evidence" value="ECO:0007669"/>
    <property type="project" value="UniProtKB-KW"/>
</dbReference>
<comment type="caution">
    <text evidence="7">The sequence shown here is derived from an EMBL/GenBank/DDBJ whole genome shotgun (WGS) entry which is preliminary data.</text>
</comment>
<dbReference type="InterPro" id="IPR036390">
    <property type="entry name" value="WH_DNA-bd_sf"/>
</dbReference>
<evidence type="ECO:0000313" key="8">
    <source>
        <dbReference type="Proteomes" id="UP000054770"/>
    </source>
</evidence>
<proteinExistence type="predicted"/>
<dbReference type="GO" id="GO:0046983">
    <property type="term" value="F:protein dimerization activity"/>
    <property type="evidence" value="ECO:0007669"/>
    <property type="project" value="InterPro"/>
</dbReference>
<protein>
    <submittedName>
        <fullName evidence="7">O-methyltransferase family protein</fullName>
    </submittedName>
</protein>
<evidence type="ECO:0000256" key="3">
    <source>
        <dbReference type="ARBA" id="ARBA00022691"/>
    </source>
</evidence>
<evidence type="ECO:0000256" key="1">
    <source>
        <dbReference type="ARBA" id="ARBA00022603"/>
    </source>
</evidence>
<keyword evidence="2" id="KW-0808">Transferase</keyword>
<reference evidence="7" key="1">
    <citation type="submission" date="2016-01" db="EMBL/GenBank/DDBJ databases">
        <authorList>
            <person name="Peeters C."/>
        </authorList>
    </citation>
    <scope>NUCLEOTIDE SEQUENCE [LARGE SCALE GENOMIC DNA]</scope>
    <source>
        <strain evidence="7">LMG 22940</strain>
    </source>
</reference>
<feature type="active site" description="Proton acceptor" evidence="4">
    <location>
        <position position="241"/>
    </location>
</feature>
<evidence type="ECO:0000259" key="5">
    <source>
        <dbReference type="Pfam" id="PF00891"/>
    </source>
</evidence>
<keyword evidence="3" id="KW-0949">S-adenosyl-L-methionine</keyword>
<dbReference type="SUPFAM" id="SSF53335">
    <property type="entry name" value="S-adenosyl-L-methionine-dependent methyltransferases"/>
    <property type="match status" value="1"/>
</dbReference>
<dbReference type="InterPro" id="IPR029063">
    <property type="entry name" value="SAM-dependent_MTases_sf"/>
</dbReference>
<dbReference type="PANTHER" id="PTHR43712:SF2">
    <property type="entry name" value="O-METHYLTRANSFERASE CICE"/>
    <property type="match status" value="1"/>
</dbReference>
<dbReference type="InterPro" id="IPR016461">
    <property type="entry name" value="COMT-like"/>
</dbReference>
<organism evidence="7 8">
    <name type="scientific">Caballeronia choica</name>
    <dbReference type="NCBI Taxonomy" id="326476"/>
    <lineage>
        <taxon>Bacteria</taxon>
        <taxon>Pseudomonadati</taxon>
        <taxon>Pseudomonadota</taxon>
        <taxon>Betaproteobacteria</taxon>
        <taxon>Burkholderiales</taxon>
        <taxon>Burkholderiaceae</taxon>
        <taxon>Caballeronia</taxon>
    </lineage>
</organism>
<dbReference type="InterPro" id="IPR001077">
    <property type="entry name" value="COMT_C"/>
</dbReference>
<keyword evidence="1" id="KW-0489">Methyltransferase</keyword>
<feature type="domain" description="O-methyltransferase C-terminal" evidence="5">
    <location>
        <begin position="165"/>
        <end position="314"/>
    </location>
</feature>
<dbReference type="Proteomes" id="UP000054770">
    <property type="component" value="Unassembled WGS sequence"/>
</dbReference>
<dbReference type="CDD" id="cd02440">
    <property type="entry name" value="AdoMet_MTases"/>
    <property type="match status" value="1"/>
</dbReference>
<name>A0A158L4E6_9BURK</name>
<dbReference type="Gene3D" id="3.40.50.150">
    <property type="entry name" value="Vaccinia Virus protein VP39"/>
    <property type="match status" value="1"/>
</dbReference>
<dbReference type="RefSeq" id="WP_087650377.1">
    <property type="nucleotide sequence ID" value="NZ_FCON02000389.1"/>
</dbReference>
<dbReference type="PROSITE" id="PS51683">
    <property type="entry name" value="SAM_OMT_II"/>
    <property type="match status" value="1"/>
</dbReference>
<keyword evidence="8" id="KW-1185">Reference proteome</keyword>
<dbReference type="PANTHER" id="PTHR43712">
    <property type="entry name" value="PUTATIVE (AFU_ORTHOLOGUE AFUA_4G14580)-RELATED"/>
    <property type="match status" value="1"/>
</dbReference>
<dbReference type="OrthoDB" id="582216at2"/>
<dbReference type="AlphaFoldDB" id="A0A158L4E6"/>
<sequence>MDDISPQAFIDAVSGYQKTAAVKAAVALDLFTAIENENGELSRISSRVQASERGVRMLCDYLTVQGFLQKETGCYRLTPSTSAFLTTSSPAWMGSILDFFAAPEMIALWLDDPVAFVRNGGSVGLGNMAPNHPVWVKFARAMVPFVAPTAQNIAQQVGTWPQAPKRVLDIAAGHGVFGIAIAKAVPGAEVVATDWHAVLEVAKENAAAAGVSARHHTIAGSAFEVEWGTDFDLVLITNFLHHFDRPTCVELLSKVHRSLSPGGRVLAVDFVPNEDRVSPPFAAAFSFVMLASTPQGDAYTVREFEEMGSQAGFSKVSVAPLPPSPESLIIFE</sequence>
<dbReference type="InterPro" id="IPR036388">
    <property type="entry name" value="WH-like_DNA-bd_sf"/>
</dbReference>
<feature type="domain" description="O-methyltransferase dimerisation" evidence="6">
    <location>
        <begin position="12"/>
        <end position="86"/>
    </location>
</feature>
<dbReference type="GO" id="GO:0008171">
    <property type="term" value="F:O-methyltransferase activity"/>
    <property type="evidence" value="ECO:0007669"/>
    <property type="project" value="InterPro"/>
</dbReference>
<dbReference type="InterPro" id="IPR012967">
    <property type="entry name" value="COMT_dimerisation"/>
</dbReference>
<dbReference type="PIRSF" id="PIRSF005739">
    <property type="entry name" value="O-mtase"/>
    <property type="match status" value="1"/>
</dbReference>
<evidence type="ECO:0000313" key="7">
    <source>
        <dbReference type="EMBL" id="SAL88294.1"/>
    </source>
</evidence>
<evidence type="ECO:0000256" key="2">
    <source>
        <dbReference type="ARBA" id="ARBA00022679"/>
    </source>
</evidence>
<dbReference type="Pfam" id="PF00891">
    <property type="entry name" value="Methyltransf_2"/>
    <property type="match status" value="1"/>
</dbReference>
<gene>
    <name evidence="7" type="ORF">AWB68_08727</name>
</gene>
<evidence type="ECO:0000256" key="4">
    <source>
        <dbReference type="PIRSR" id="PIRSR005739-1"/>
    </source>
</evidence>
<dbReference type="EMBL" id="FCON02000389">
    <property type="protein sequence ID" value="SAL88294.1"/>
    <property type="molecule type" value="Genomic_DNA"/>
</dbReference>
<dbReference type="Pfam" id="PF08100">
    <property type="entry name" value="Dimerisation"/>
    <property type="match status" value="1"/>
</dbReference>
<dbReference type="Gene3D" id="1.10.10.10">
    <property type="entry name" value="Winged helix-like DNA-binding domain superfamily/Winged helix DNA-binding domain"/>
    <property type="match status" value="1"/>
</dbReference>
<evidence type="ECO:0000259" key="6">
    <source>
        <dbReference type="Pfam" id="PF08100"/>
    </source>
</evidence>
<accession>A0A158L4E6</accession>
<dbReference type="SUPFAM" id="SSF46785">
    <property type="entry name" value="Winged helix' DNA-binding domain"/>
    <property type="match status" value="1"/>
</dbReference>